<keyword evidence="2" id="KW-1185">Reference proteome</keyword>
<dbReference type="EMBL" id="VNHK01000006">
    <property type="protein sequence ID" value="TYO91980.1"/>
    <property type="molecule type" value="Genomic_DNA"/>
</dbReference>
<dbReference type="RefSeq" id="WP_065082398.1">
    <property type="nucleotide sequence ID" value="NZ_FLSS01000012.1"/>
</dbReference>
<gene>
    <name evidence="1" type="ORF">LX74_02231</name>
</gene>
<name>A0ABY3NG71_ELIMR</name>
<dbReference type="Proteomes" id="UP000324513">
    <property type="component" value="Unassembled WGS sequence"/>
</dbReference>
<evidence type="ECO:0000313" key="2">
    <source>
        <dbReference type="Proteomes" id="UP000324513"/>
    </source>
</evidence>
<proteinExistence type="predicted"/>
<reference evidence="1 2" key="1">
    <citation type="submission" date="2019-07" db="EMBL/GenBank/DDBJ databases">
        <title>Genomic Encyclopedia of Archaeal and Bacterial Type Strains, Phase II (KMG-II): from individual species to whole genera.</title>
        <authorList>
            <person name="Goeker M."/>
        </authorList>
    </citation>
    <scope>NUCLEOTIDE SEQUENCE [LARGE SCALE GENOMIC DNA]</scope>
    <source>
        <strain evidence="1 2">DSM 14571</strain>
    </source>
</reference>
<sequence length="303" mass="33691">MPANFPEVWLARVITLLTTLNVAPWLDGIPELDVEVVEMGAGSASEMNVIHVPIETFQPEVLINNTTYPIPVQEFSDTEILVKLDKYQTKATSLTDDQIIGASYARIDSATRGHMTQINSTKYRKAIHAQAPAQDTPKTPVVTVDFTGLTKGSEKAEAFYQKIVELKGRLDAEEVPEEDRRLVLSTDHVNILLLDRNRFGDQIANINTGKVNGMIAGFNTYSYVGNPRYDATGKKKPFGAIKESTDKIASVVFHKNNVAKKTGLTKQYFRKAADSPTEQSNLLNYRHYFIAMPAKQEQMGAII</sequence>
<comment type="caution">
    <text evidence="1">The sequence shown here is derived from an EMBL/GenBank/DDBJ whole genome shotgun (WGS) entry which is preliminary data.</text>
</comment>
<protein>
    <submittedName>
        <fullName evidence="1">Uncharacterized protein</fullName>
    </submittedName>
</protein>
<evidence type="ECO:0000313" key="1">
    <source>
        <dbReference type="EMBL" id="TYO91980.1"/>
    </source>
</evidence>
<organism evidence="1 2">
    <name type="scientific">Elizabethkingia miricola</name>
    <name type="common">Chryseobacterium miricola</name>
    <dbReference type="NCBI Taxonomy" id="172045"/>
    <lineage>
        <taxon>Bacteria</taxon>
        <taxon>Pseudomonadati</taxon>
        <taxon>Bacteroidota</taxon>
        <taxon>Flavobacteriia</taxon>
        <taxon>Flavobacteriales</taxon>
        <taxon>Weeksellaceae</taxon>
        <taxon>Elizabethkingia</taxon>
    </lineage>
</organism>
<accession>A0ABY3NG71</accession>